<accession>A0A225UVB8</accession>
<evidence type="ECO:0000313" key="2">
    <source>
        <dbReference type="Proteomes" id="UP000198211"/>
    </source>
</evidence>
<reference evidence="2" key="1">
    <citation type="submission" date="2017-03" db="EMBL/GenBank/DDBJ databases">
        <title>Phytopthora megakarya and P. palmivora, two closely related causual agents of cacao black pod achieved similar genome size and gene model numbers by different mechanisms.</title>
        <authorList>
            <person name="Ali S."/>
            <person name="Shao J."/>
            <person name="Larry D.J."/>
            <person name="Kronmiller B."/>
            <person name="Shen D."/>
            <person name="Strem M.D."/>
            <person name="Melnick R.L."/>
            <person name="Guiltinan M.J."/>
            <person name="Tyler B.M."/>
            <person name="Meinhardt L.W."/>
            <person name="Bailey B.A."/>
        </authorList>
    </citation>
    <scope>NUCLEOTIDE SEQUENCE [LARGE SCALE GENOMIC DNA]</scope>
    <source>
        <strain evidence="2">zdho120</strain>
    </source>
</reference>
<keyword evidence="2" id="KW-1185">Reference proteome</keyword>
<evidence type="ECO:0000313" key="1">
    <source>
        <dbReference type="EMBL" id="OWY96837.1"/>
    </source>
</evidence>
<sequence length="75" mass="8822">MPSDDSGTIDFDSWLMEDMLGMKRRKHDSNLAVPLDNSHIFLKLIHEMDETFRSYFGEFSIKRKQKMNRNVISGL</sequence>
<feature type="non-terminal residue" evidence="1">
    <location>
        <position position="75"/>
    </location>
</feature>
<dbReference type="AlphaFoldDB" id="A0A225UVB8"/>
<name>A0A225UVB8_9STRA</name>
<dbReference type="Proteomes" id="UP000198211">
    <property type="component" value="Unassembled WGS sequence"/>
</dbReference>
<protein>
    <submittedName>
        <fullName evidence="1">Uncharacterized protein</fullName>
    </submittedName>
</protein>
<proteinExistence type="predicted"/>
<comment type="caution">
    <text evidence="1">The sequence shown here is derived from an EMBL/GenBank/DDBJ whole genome shotgun (WGS) entry which is preliminary data.</text>
</comment>
<dbReference type="EMBL" id="NBNE01011164">
    <property type="protein sequence ID" value="OWY96837.1"/>
    <property type="molecule type" value="Genomic_DNA"/>
</dbReference>
<organism evidence="1 2">
    <name type="scientific">Phytophthora megakarya</name>
    <dbReference type="NCBI Taxonomy" id="4795"/>
    <lineage>
        <taxon>Eukaryota</taxon>
        <taxon>Sar</taxon>
        <taxon>Stramenopiles</taxon>
        <taxon>Oomycota</taxon>
        <taxon>Peronosporomycetes</taxon>
        <taxon>Peronosporales</taxon>
        <taxon>Peronosporaceae</taxon>
        <taxon>Phytophthora</taxon>
    </lineage>
</organism>
<gene>
    <name evidence="1" type="ORF">PHMEG_00032791</name>
</gene>